<gene>
    <name evidence="3" type="ORF">RSOLAG1IB_09681</name>
</gene>
<evidence type="ECO:0000313" key="3">
    <source>
        <dbReference type="EMBL" id="CEL60488.1"/>
    </source>
</evidence>
<dbReference type="Proteomes" id="UP000059188">
    <property type="component" value="Unassembled WGS sequence"/>
</dbReference>
<accession>A0A0B7FW68</accession>
<name>A0A0B7FW68_THACB</name>
<evidence type="ECO:0000256" key="1">
    <source>
        <dbReference type="SAM" id="Phobius"/>
    </source>
</evidence>
<proteinExistence type="predicted"/>
<keyword evidence="1" id="KW-1133">Transmembrane helix</keyword>
<organism evidence="3 4">
    <name type="scientific">Thanatephorus cucumeris (strain AG1-IB / isolate 7/3/14)</name>
    <name type="common">Lettuce bottom rot fungus</name>
    <name type="synonym">Rhizoctonia solani</name>
    <dbReference type="NCBI Taxonomy" id="1108050"/>
    <lineage>
        <taxon>Eukaryota</taxon>
        <taxon>Fungi</taxon>
        <taxon>Dikarya</taxon>
        <taxon>Basidiomycota</taxon>
        <taxon>Agaricomycotina</taxon>
        <taxon>Agaricomycetes</taxon>
        <taxon>Cantharellales</taxon>
        <taxon>Ceratobasidiaceae</taxon>
        <taxon>Rhizoctonia</taxon>
        <taxon>Rhizoctonia solani AG-1</taxon>
    </lineage>
</organism>
<feature type="domain" description="DUF6535" evidence="2">
    <location>
        <begin position="9"/>
        <end position="105"/>
    </location>
</feature>
<sequence length="907" mass="101368">MPRIRLVDSSPEFHAPTSARWINGLWFLSLLISLTGALLAIVSREWLVAFTDSRPRAPHAYALLHQARLAGVHKWGALHIIDLLPTILQCAVFLFAAGLVVYLWTLDHLIASIVGAVSLLTLIFYVTTTVAVAFEDFCPFVTQTSKYLQRIKDWAAYADKMSEKASGSKFTTYGELEALRWLSEHTRDPDIGESVHQAIAGLRLWRTRNGSSEDNNSAVSEETRKEHGIITGSNSQINFMDNEFDDICKRLPELLRGGKSQISACLGLSLAKYANALPQLAQFFEHNKQPMHQPAPDSRSWWNNFQLRVFPEGGQLARFQIRGKPKSLKNGKDMRFAFDLALETLKCTYHKDMPYLTADTHTLLTIAELQVIMDAAQANYDSPDQNQLPSATDSTTLEMEYQEPKDPNRPDKCKLLARYSQALLRAGIQISSHSMNSLHINPSVLKVLMGSLSDAFSCTILNPREGAISTHHTQNEDDSAGPPPIFRLMLASSDTCITMDPASICGDYSLIYGFLHLVGQLRTRESPDLTMAVRSTFGVIVPVLLRQWFTTIVQPCHDNNAKHTWSAGLTEPEKLEAAKEQLNLIDMNNHKSQWLRAADSDITENLAGREVVMRQLVIVAQIGIVWNALDHPTCGRLSTLALKALCNLSTDIRDQTEAQKLFQCNEDLLDGLLRAAKENSESMQDDTHYTLCKFLNLVVHKYSIPPFVGQRLITSACEDDECRVCQLGDSMSNTNPQIWRLIESCHFSHSSPSPSKKLHLLKDLLDQEELKAVLSSGECSRGGLGIPCSTLTNLFVRLITSAFPPGSSSFEACWKPVSCSVEKYADAFFKAATFVTRNLTEQDPRWPGFAMSTIAAIEDAPPEFFTASVIESLQFISEIDAYISKSKGLLRNWHLRLKKVRDYKATR</sequence>
<dbReference type="InterPro" id="IPR045338">
    <property type="entry name" value="DUF6535"/>
</dbReference>
<dbReference type="AlphaFoldDB" id="A0A0B7FW68"/>
<feature type="transmembrane region" description="Helical" evidence="1">
    <location>
        <begin position="21"/>
        <end position="42"/>
    </location>
</feature>
<keyword evidence="4" id="KW-1185">Reference proteome</keyword>
<dbReference type="EMBL" id="LN679147">
    <property type="protein sequence ID" value="CEL60488.1"/>
    <property type="molecule type" value="Genomic_DNA"/>
</dbReference>
<keyword evidence="1" id="KW-0472">Membrane</keyword>
<dbReference type="OrthoDB" id="3219854at2759"/>
<keyword evidence="1" id="KW-0812">Transmembrane</keyword>
<feature type="transmembrane region" description="Helical" evidence="1">
    <location>
        <begin position="83"/>
        <end position="104"/>
    </location>
</feature>
<protein>
    <recommendedName>
        <fullName evidence="2">DUF6535 domain-containing protein</fullName>
    </recommendedName>
</protein>
<evidence type="ECO:0000313" key="4">
    <source>
        <dbReference type="Proteomes" id="UP000059188"/>
    </source>
</evidence>
<dbReference type="Pfam" id="PF20153">
    <property type="entry name" value="DUF6535"/>
    <property type="match status" value="1"/>
</dbReference>
<evidence type="ECO:0000259" key="2">
    <source>
        <dbReference type="Pfam" id="PF20153"/>
    </source>
</evidence>
<reference evidence="3 4" key="1">
    <citation type="submission" date="2014-11" db="EMBL/GenBank/DDBJ databases">
        <authorList>
            <person name="Wibberg Daniel"/>
        </authorList>
    </citation>
    <scope>NUCLEOTIDE SEQUENCE [LARGE SCALE GENOMIC DNA]</scope>
    <source>
        <strain evidence="3">Rhizoctonia solani AG1-IB 7/3/14</strain>
    </source>
</reference>
<feature type="transmembrane region" description="Helical" evidence="1">
    <location>
        <begin position="111"/>
        <end position="134"/>
    </location>
</feature>